<proteinExistence type="predicted"/>
<protein>
    <submittedName>
        <fullName evidence="2">Uncharacterized protein</fullName>
    </submittedName>
</protein>
<gene>
    <name evidence="2" type="ORF">M768_17115</name>
</gene>
<reference evidence="2 3" key="1">
    <citation type="journal article" date="2015" name="Sci. Rep.">
        <title>Functional and structural properties of a novel cellulosome-like multienzyme complex: efficient glycoside hydrolysis of water-insoluble 7-xylosyl-10-deacetylpaclitaxel.</title>
        <authorList>
            <person name="Dou T.Y."/>
            <person name="Luan H.W."/>
            <person name="Ge G.B."/>
            <person name="Dong M.M."/>
            <person name="Zou H.F."/>
            <person name="He Y.Q."/>
            <person name="Cui P."/>
            <person name="Wang J.Y."/>
            <person name="Hao D.C."/>
            <person name="Yang S.L."/>
            <person name="Yang L."/>
        </authorList>
    </citation>
    <scope>NUCLEOTIDE SEQUENCE [LARGE SCALE GENOMIC DNA]</scope>
    <source>
        <strain evidence="2 3">F16</strain>
    </source>
</reference>
<feature type="region of interest" description="Disordered" evidence="1">
    <location>
        <begin position="1"/>
        <end position="72"/>
    </location>
</feature>
<dbReference type="EMBL" id="ATNL01000013">
    <property type="protein sequence ID" value="KON72181.1"/>
    <property type="molecule type" value="Genomic_DNA"/>
</dbReference>
<organism evidence="2 3">
    <name type="scientific">Cellulosimicrobium cellulans F16</name>
    <dbReference type="NCBI Taxonomy" id="1350482"/>
    <lineage>
        <taxon>Bacteria</taxon>
        <taxon>Bacillati</taxon>
        <taxon>Actinomycetota</taxon>
        <taxon>Actinomycetes</taxon>
        <taxon>Micrococcales</taxon>
        <taxon>Promicromonosporaceae</taxon>
        <taxon>Cellulosimicrobium</taxon>
    </lineage>
</organism>
<evidence type="ECO:0000313" key="2">
    <source>
        <dbReference type="EMBL" id="KON72181.1"/>
    </source>
</evidence>
<evidence type="ECO:0000256" key="1">
    <source>
        <dbReference type="SAM" id="MobiDB-lite"/>
    </source>
</evidence>
<comment type="caution">
    <text evidence="2">The sequence shown here is derived from an EMBL/GenBank/DDBJ whole genome shotgun (WGS) entry which is preliminary data.</text>
</comment>
<dbReference type="PATRIC" id="fig|1350482.3.peg.3761"/>
<feature type="compositionally biased region" description="Basic residues" evidence="1">
    <location>
        <begin position="40"/>
        <end position="54"/>
    </location>
</feature>
<evidence type="ECO:0000313" key="3">
    <source>
        <dbReference type="Proteomes" id="UP000037387"/>
    </source>
</evidence>
<dbReference type="Proteomes" id="UP000037387">
    <property type="component" value="Unassembled WGS sequence"/>
</dbReference>
<dbReference type="AlphaFoldDB" id="A0A0M0F4R7"/>
<sequence length="72" mass="7805">MSAAIVWETGMTAPAPRPWSTRPATSAGIDHANPHSTDPRKKRATPASMRRLRPRTSDSLPKTGVPTAWASR</sequence>
<keyword evidence="3" id="KW-1185">Reference proteome</keyword>
<accession>A0A0M0F4R7</accession>
<name>A0A0M0F4R7_CELCE</name>